<reference evidence="1" key="1">
    <citation type="submission" date="2017-02" db="UniProtKB">
        <authorList>
            <consortium name="WormBaseParasite"/>
        </authorList>
    </citation>
    <scope>IDENTIFICATION</scope>
</reference>
<dbReference type="InterPro" id="IPR027417">
    <property type="entry name" value="P-loop_NTPase"/>
</dbReference>
<dbReference type="AlphaFoldDB" id="A0A0M3KI26"/>
<dbReference type="Gene3D" id="3.40.50.300">
    <property type="entry name" value="P-loop containing nucleotide triphosphate hydrolases"/>
    <property type="match status" value="1"/>
</dbReference>
<organism evidence="1">
    <name type="scientific">Anisakis simplex</name>
    <name type="common">Herring worm</name>
    <dbReference type="NCBI Taxonomy" id="6269"/>
    <lineage>
        <taxon>Eukaryota</taxon>
        <taxon>Metazoa</taxon>
        <taxon>Ecdysozoa</taxon>
        <taxon>Nematoda</taxon>
        <taxon>Chromadorea</taxon>
        <taxon>Rhabditida</taxon>
        <taxon>Spirurina</taxon>
        <taxon>Ascaridomorpha</taxon>
        <taxon>Ascaridoidea</taxon>
        <taxon>Anisakidae</taxon>
        <taxon>Anisakis</taxon>
        <taxon>Anisakis simplex complex</taxon>
    </lineage>
</organism>
<name>A0A0M3KI26_ANISI</name>
<protein>
    <submittedName>
        <fullName evidence="1">Transposase</fullName>
    </submittedName>
</protein>
<accession>A0A0M3KI26</accession>
<proteinExistence type="predicted"/>
<dbReference type="WBParaSite" id="ASIM_0002064201-mRNA-1">
    <property type="protein sequence ID" value="ASIM_0002064201-mRNA-1"/>
    <property type="gene ID" value="ASIM_0002064201"/>
</dbReference>
<evidence type="ECO:0000313" key="1">
    <source>
        <dbReference type="WBParaSite" id="ASIM_0002064201-mRNA-1"/>
    </source>
</evidence>
<sequence length="50" mass="5640">LALTDKQRVIYTSPIKALSNQKYRELQEEFSVIFRLDCVLAQAASACGLH</sequence>